<keyword evidence="4" id="KW-1185">Reference proteome</keyword>
<protein>
    <recommendedName>
        <fullName evidence="2">DUF4185 domain-containing protein</fullName>
    </recommendedName>
</protein>
<proteinExistence type="predicted"/>
<feature type="compositionally biased region" description="Gly residues" evidence="1">
    <location>
        <begin position="59"/>
        <end position="68"/>
    </location>
</feature>
<dbReference type="RefSeq" id="WP_209893821.1">
    <property type="nucleotide sequence ID" value="NZ_BAAAJV010000016.1"/>
</dbReference>
<feature type="region of interest" description="Disordered" evidence="1">
    <location>
        <begin position="55"/>
        <end position="78"/>
    </location>
</feature>
<dbReference type="InterPro" id="IPR006311">
    <property type="entry name" value="TAT_signal"/>
</dbReference>
<feature type="region of interest" description="Disordered" evidence="1">
    <location>
        <begin position="1"/>
        <end position="23"/>
    </location>
</feature>
<organism evidence="3 4">
    <name type="scientific">Brachybacterium fresconis</name>
    <dbReference type="NCBI Taxonomy" id="173363"/>
    <lineage>
        <taxon>Bacteria</taxon>
        <taxon>Bacillati</taxon>
        <taxon>Actinomycetota</taxon>
        <taxon>Actinomycetes</taxon>
        <taxon>Micrococcales</taxon>
        <taxon>Dermabacteraceae</taxon>
        <taxon>Brachybacterium</taxon>
    </lineage>
</organism>
<dbReference type="Proteomes" id="UP000698222">
    <property type="component" value="Unassembled WGS sequence"/>
</dbReference>
<gene>
    <name evidence="3" type="ORF">JOF44_003247</name>
</gene>
<evidence type="ECO:0000313" key="4">
    <source>
        <dbReference type="Proteomes" id="UP000698222"/>
    </source>
</evidence>
<comment type="caution">
    <text evidence="3">The sequence shown here is derived from an EMBL/GenBank/DDBJ whole genome shotgun (WGS) entry which is preliminary data.</text>
</comment>
<dbReference type="Pfam" id="PF13810">
    <property type="entry name" value="DUF4185"/>
    <property type="match status" value="1"/>
</dbReference>
<feature type="compositionally biased region" description="Basic and acidic residues" evidence="1">
    <location>
        <begin position="1"/>
        <end position="11"/>
    </location>
</feature>
<evidence type="ECO:0000313" key="3">
    <source>
        <dbReference type="EMBL" id="MBP2410344.1"/>
    </source>
</evidence>
<reference evidence="3 4" key="1">
    <citation type="submission" date="2021-03" db="EMBL/GenBank/DDBJ databases">
        <title>Sequencing the genomes of 1000 actinobacteria strains.</title>
        <authorList>
            <person name="Klenk H.-P."/>
        </authorList>
    </citation>
    <scope>NUCLEOTIDE SEQUENCE [LARGE SCALE GENOMIC DNA]</scope>
    <source>
        <strain evidence="3 4">DSM 14564</strain>
    </source>
</reference>
<dbReference type="SUPFAM" id="SSF110296">
    <property type="entry name" value="Oligoxyloglucan reducing end-specific cellobiohydrolase"/>
    <property type="match status" value="1"/>
</dbReference>
<accession>A0ABS4YNL8</accession>
<name>A0ABS4YNL8_9MICO</name>
<evidence type="ECO:0000256" key="1">
    <source>
        <dbReference type="SAM" id="MobiDB-lite"/>
    </source>
</evidence>
<sequence length="412" mass="44258">MKTSRSDRSDHAAPGPSDAGHVPRSAVLRGGAFAVGAGSLGAAALASAAVAPSAAALPGEGGRGGQGHGVDPNPGYERPRVTRLATLTGPDITTRFRMDATDLGAPAVTPDGRILLIFGDTFEGPKVGSGWWRSPVGLFADPDRKLKHGLEWTSAVGGETAEQLVEYAHDSDPVSTILPGDVLTIGDTIYLWMMVNHGFGTVASTEIWTSTDSGETWERTAEMFAGDHLDGFSQQCTWALNPADDHVYLLTTGFQRDKGAILQRVPAASILDPGAYETWGATGEGEAQQWAWGNPPTPVLGGQVGEMCLRIVEGTWTLTWFNAGLYRVDVLFADSPTELTEPLLTETLLWGSNWGQEDDERVAQLYGPFVLPGSRLDDLHLVCSQWHTGPDWPYHVQQYRVEGLGAALRERR</sequence>
<dbReference type="EMBL" id="JAGIOC010000001">
    <property type="protein sequence ID" value="MBP2410344.1"/>
    <property type="molecule type" value="Genomic_DNA"/>
</dbReference>
<dbReference type="InterPro" id="IPR025442">
    <property type="entry name" value="DUF4185"/>
</dbReference>
<evidence type="ECO:0000259" key="2">
    <source>
        <dbReference type="Pfam" id="PF13810"/>
    </source>
</evidence>
<feature type="domain" description="DUF4185" evidence="2">
    <location>
        <begin position="89"/>
        <end position="400"/>
    </location>
</feature>
<dbReference type="PROSITE" id="PS51318">
    <property type="entry name" value="TAT"/>
    <property type="match status" value="1"/>
</dbReference>